<organism evidence="8 9">
    <name type="scientific">Mycobacterium ulcerans str. Harvey</name>
    <dbReference type="NCBI Taxonomy" id="1299332"/>
    <lineage>
        <taxon>Bacteria</taxon>
        <taxon>Bacillati</taxon>
        <taxon>Actinomycetota</taxon>
        <taxon>Actinomycetes</taxon>
        <taxon>Mycobacteriales</taxon>
        <taxon>Mycobacteriaceae</taxon>
        <taxon>Mycobacterium</taxon>
        <taxon>Mycobacterium ulcerans group</taxon>
    </lineage>
</organism>
<dbReference type="EMBL" id="JAOL01000162">
    <property type="protein sequence ID" value="EUA87432.1"/>
    <property type="molecule type" value="Genomic_DNA"/>
</dbReference>
<dbReference type="InterPro" id="IPR050495">
    <property type="entry name" value="ATG22/LtaA_families"/>
</dbReference>
<reference evidence="8 9" key="1">
    <citation type="submission" date="2014-01" db="EMBL/GenBank/DDBJ databases">
        <authorList>
            <person name="Dobos K."/>
            <person name="Lenaerts A."/>
            <person name="Ordway D."/>
            <person name="DeGroote M.A."/>
            <person name="Parker T."/>
            <person name="Sizemore C."/>
            <person name="Tallon L.J."/>
            <person name="Sadzewicz L.K."/>
            <person name="Sengamalay N."/>
            <person name="Fraser C.M."/>
            <person name="Hine E."/>
            <person name="Shefchek K.A."/>
            <person name="Das S.P."/>
            <person name="Tettelin H."/>
        </authorList>
    </citation>
    <scope>NUCLEOTIDE SEQUENCE [LARGE SCALE GENOMIC DNA]</scope>
    <source>
        <strain evidence="8 9">Harvey</strain>
    </source>
</reference>
<name>A0ABN0QRT8_MYCUL</name>
<evidence type="ECO:0000256" key="6">
    <source>
        <dbReference type="SAM" id="Phobius"/>
    </source>
</evidence>
<dbReference type="PANTHER" id="PTHR23519:SF1">
    <property type="entry name" value="AUTOPHAGY-RELATED PROTEIN 22"/>
    <property type="match status" value="1"/>
</dbReference>
<feature type="transmembrane region" description="Helical" evidence="6">
    <location>
        <begin position="33"/>
        <end position="61"/>
    </location>
</feature>
<evidence type="ECO:0000256" key="2">
    <source>
        <dbReference type="ARBA" id="ARBA00022448"/>
    </source>
</evidence>
<dbReference type="Pfam" id="PF11700">
    <property type="entry name" value="ATG22"/>
    <property type="match status" value="1"/>
</dbReference>
<sequence length="148" mass="15092">MAASVVAAVGAVVGGFVDHRVGSKPVIVASLASILISAIVLMVLSGATAFWVCGLLLCLFIGPSQSSARALLLRMAPHGKEGVAFGLYTMTGRAVAFLGPWLFSIFVDIFSAVRAGLGGICLVLAVGLVGMLVVRVPRHGGVVVTETT</sequence>
<comment type="caution">
    <text evidence="8">The sequence shown here is derived from an EMBL/GenBank/DDBJ whole genome shotgun (WGS) entry which is preliminary data.</text>
</comment>
<proteinExistence type="predicted"/>
<evidence type="ECO:0000256" key="1">
    <source>
        <dbReference type="ARBA" id="ARBA00004651"/>
    </source>
</evidence>
<evidence type="ECO:0000256" key="4">
    <source>
        <dbReference type="ARBA" id="ARBA00022989"/>
    </source>
</evidence>
<comment type="subcellular location">
    <subcellularLocation>
        <location evidence="1">Cell membrane</location>
        <topology evidence="1">Multi-pass membrane protein</topology>
    </subcellularLocation>
</comment>
<gene>
    <name evidence="8" type="ORF">I551_6160</name>
</gene>
<feature type="transmembrane region" description="Helical" evidence="6">
    <location>
        <begin position="82"/>
        <end position="103"/>
    </location>
</feature>
<dbReference type="InterPro" id="IPR020846">
    <property type="entry name" value="MFS_dom"/>
</dbReference>
<keyword evidence="2" id="KW-0813">Transport</keyword>
<evidence type="ECO:0000256" key="5">
    <source>
        <dbReference type="ARBA" id="ARBA00023136"/>
    </source>
</evidence>
<keyword evidence="9" id="KW-1185">Reference proteome</keyword>
<evidence type="ECO:0000313" key="9">
    <source>
        <dbReference type="Proteomes" id="UP000020681"/>
    </source>
</evidence>
<dbReference type="InterPro" id="IPR024671">
    <property type="entry name" value="Atg22-like"/>
</dbReference>
<dbReference type="Proteomes" id="UP000020681">
    <property type="component" value="Unassembled WGS sequence"/>
</dbReference>
<feature type="transmembrane region" description="Helical" evidence="6">
    <location>
        <begin position="115"/>
        <end position="134"/>
    </location>
</feature>
<dbReference type="SUPFAM" id="SSF103473">
    <property type="entry name" value="MFS general substrate transporter"/>
    <property type="match status" value="1"/>
</dbReference>
<keyword evidence="3 6" id="KW-0812">Transmembrane</keyword>
<evidence type="ECO:0000256" key="3">
    <source>
        <dbReference type="ARBA" id="ARBA00022692"/>
    </source>
</evidence>
<keyword evidence="4 6" id="KW-1133">Transmembrane helix</keyword>
<feature type="domain" description="Major facilitator superfamily (MFS) profile" evidence="7">
    <location>
        <begin position="1"/>
        <end position="148"/>
    </location>
</feature>
<dbReference type="Gene3D" id="1.20.1250.20">
    <property type="entry name" value="MFS general substrate transporter like domains"/>
    <property type="match status" value="1"/>
</dbReference>
<protein>
    <submittedName>
        <fullName evidence="8">Major Facilitator Superfamily protein</fullName>
    </submittedName>
</protein>
<accession>A0ABN0QRT8</accession>
<evidence type="ECO:0000259" key="7">
    <source>
        <dbReference type="PROSITE" id="PS50850"/>
    </source>
</evidence>
<dbReference type="PANTHER" id="PTHR23519">
    <property type="entry name" value="AUTOPHAGY-RELATED PROTEIN 22"/>
    <property type="match status" value="1"/>
</dbReference>
<keyword evidence="5 6" id="KW-0472">Membrane</keyword>
<evidence type="ECO:0000313" key="8">
    <source>
        <dbReference type="EMBL" id="EUA87432.1"/>
    </source>
</evidence>
<dbReference type="InterPro" id="IPR036259">
    <property type="entry name" value="MFS_trans_sf"/>
</dbReference>
<dbReference type="PROSITE" id="PS50850">
    <property type="entry name" value="MFS"/>
    <property type="match status" value="1"/>
</dbReference>